<sequence>MHDGTKLALAACRQPYTTNSIEILAVLAHAASEAPGFNVPFLQCSLPRIANRPLCPHHLILRGGIKRTQASPALPPRQSLHAVPRYVRLEILLIEGNCLQLGLPYFEEHHLRYARRDSPPPLSADHTAEARAALIASISNLVDTELTPRAQALHAGAAALTRQERDVTRATAALRAENEKLEKLASGAARDIKMIGSVQNWAEVLERDFVVLEETVRLVRDGCGSDCCSCPDLDEMARKLAALNFGAPAPAIPTVESTAAAPTLLDAVSPTSASTPAPAPAPVSTQPVHEQPPRKAPDLDRMARKLAALNFATPSLALPTVSTTAATATTLHDISATLPIHPSPLAKSSPNTAVAPESIPLPPDTPADDLYADGDHYDGTTSRASLSESSRSLVGTESPFEQDRTAAQSDTTSLATTI</sequence>
<dbReference type="Proteomes" id="UP000838763">
    <property type="component" value="Unassembled WGS sequence"/>
</dbReference>
<gene>
    <name evidence="4" type="ORF">PPNO1_LOCUS1632</name>
</gene>
<comment type="caution">
    <text evidence="4">The sequence shown here is derived from an EMBL/GenBank/DDBJ whole genome shotgun (WGS) entry which is preliminary data.</text>
</comment>
<proteinExistence type="inferred from homology"/>
<dbReference type="EMBL" id="CALLCH030000003">
    <property type="protein sequence ID" value="CAI4211859.1"/>
    <property type="molecule type" value="Genomic_DNA"/>
</dbReference>
<dbReference type="PANTHER" id="PTHR13073:SF0">
    <property type="entry name" value="BIOGENESIS OF LYSOSOME-RELATED ORGANELLES COMPLEX 1 SUBUNIT 1"/>
    <property type="match status" value="1"/>
</dbReference>
<dbReference type="AlphaFoldDB" id="A0A9P1GXT3"/>
<dbReference type="PANTHER" id="PTHR13073">
    <property type="entry name" value="BLOC-1 COMPLEX SUBUNIT 1"/>
    <property type="match status" value="1"/>
</dbReference>
<dbReference type="OrthoDB" id="20018at2759"/>
<protein>
    <recommendedName>
        <fullName evidence="2">Biogenesis of lysosome-related organelles complex 1 subunit 1</fullName>
    </recommendedName>
</protein>
<dbReference type="GO" id="GO:0016197">
    <property type="term" value="P:endosomal transport"/>
    <property type="evidence" value="ECO:0007669"/>
    <property type="project" value="TreeGrafter"/>
</dbReference>
<reference evidence="4" key="1">
    <citation type="submission" date="2022-11" db="EMBL/GenBank/DDBJ databases">
        <authorList>
            <person name="Scott C."/>
            <person name="Bruce N."/>
        </authorList>
    </citation>
    <scope>NUCLEOTIDE SEQUENCE</scope>
</reference>
<feature type="region of interest" description="Disordered" evidence="3">
    <location>
        <begin position="268"/>
        <end position="297"/>
    </location>
</feature>
<evidence type="ECO:0000313" key="5">
    <source>
        <dbReference type="Proteomes" id="UP000838763"/>
    </source>
</evidence>
<evidence type="ECO:0000256" key="1">
    <source>
        <dbReference type="ARBA" id="ARBA00007133"/>
    </source>
</evidence>
<accession>A0A9P1GXT3</accession>
<comment type="similarity">
    <text evidence="1">Belongs to the BLOC1S1 family.</text>
</comment>
<name>A0A9P1GXT3_9PEZI</name>
<evidence type="ECO:0000256" key="3">
    <source>
        <dbReference type="SAM" id="MobiDB-lite"/>
    </source>
</evidence>
<evidence type="ECO:0000313" key="4">
    <source>
        <dbReference type="EMBL" id="CAI4211859.1"/>
    </source>
</evidence>
<feature type="compositionally biased region" description="Low complexity" evidence="3">
    <location>
        <begin position="268"/>
        <end position="288"/>
    </location>
</feature>
<organism evidence="4 5">
    <name type="scientific">Parascedosporium putredinis</name>
    <dbReference type="NCBI Taxonomy" id="1442378"/>
    <lineage>
        <taxon>Eukaryota</taxon>
        <taxon>Fungi</taxon>
        <taxon>Dikarya</taxon>
        <taxon>Ascomycota</taxon>
        <taxon>Pezizomycotina</taxon>
        <taxon>Sordariomycetes</taxon>
        <taxon>Hypocreomycetidae</taxon>
        <taxon>Microascales</taxon>
        <taxon>Microascaceae</taxon>
        <taxon>Parascedosporium</taxon>
    </lineage>
</organism>
<feature type="region of interest" description="Disordered" evidence="3">
    <location>
        <begin position="342"/>
        <end position="418"/>
    </location>
</feature>
<dbReference type="InterPro" id="IPR009395">
    <property type="entry name" value="BLOC1S1"/>
</dbReference>
<evidence type="ECO:0000256" key="2">
    <source>
        <dbReference type="ARBA" id="ARBA00019577"/>
    </source>
</evidence>
<keyword evidence="5" id="KW-1185">Reference proteome</keyword>
<dbReference type="GO" id="GO:0031083">
    <property type="term" value="C:BLOC-1 complex"/>
    <property type="evidence" value="ECO:0007669"/>
    <property type="project" value="InterPro"/>
</dbReference>
<feature type="compositionally biased region" description="Low complexity" evidence="3">
    <location>
        <begin position="382"/>
        <end position="393"/>
    </location>
</feature>
<feature type="compositionally biased region" description="Polar residues" evidence="3">
    <location>
        <begin position="405"/>
        <end position="418"/>
    </location>
</feature>